<feature type="compositionally biased region" description="Low complexity" evidence="8">
    <location>
        <begin position="54"/>
        <end position="64"/>
    </location>
</feature>
<evidence type="ECO:0000313" key="12">
    <source>
        <dbReference type="Proteomes" id="UP001487740"/>
    </source>
</evidence>
<feature type="region of interest" description="Disordered" evidence="8">
    <location>
        <begin position="1"/>
        <end position="64"/>
    </location>
</feature>
<comment type="pathway">
    <text evidence="1">Glycerolipid metabolism; triacylglycerol biosynthesis.</text>
</comment>
<reference evidence="11 12" key="1">
    <citation type="submission" date="2023-03" db="EMBL/GenBank/DDBJ databases">
        <title>High-quality genome of Scylla paramamosain provides insights in environmental adaptation.</title>
        <authorList>
            <person name="Zhang L."/>
        </authorList>
    </citation>
    <scope>NUCLEOTIDE SEQUENCE [LARGE SCALE GENOMIC DNA]</scope>
    <source>
        <strain evidence="11">LZ_2023a</strain>
        <tissue evidence="11">Muscle</tissue>
    </source>
</reference>
<evidence type="ECO:0000256" key="2">
    <source>
        <dbReference type="ARBA" id="ARBA00005189"/>
    </source>
</evidence>
<dbReference type="AlphaFoldDB" id="A0AAW0SVK1"/>
<evidence type="ECO:0000256" key="7">
    <source>
        <dbReference type="ARBA" id="ARBA00048109"/>
    </source>
</evidence>
<feature type="compositionally biased region" description="Low complexity" evidence="8">
    <location>
        <begin position="33"/>
        <end position="43"/>
    </location>
</feature>
<comment type="catalytic activity">
    <reaction evidence="7">
        <text>an acyl-CoA + a 1,2-diacyl-sn-glycerol = a triacyl-sn-glycerol + CoA</text>
        <dbReference type="Rhea" id="RHEA:10868"/>
        <dbReference type="ChEBI" id="CHEBI:17815"/>
        <dbReference type="ChEBI" id="CHEBI:57287"/>
        <dbReference type="ChEBI" id="CHEBI:58342"/>
        <dbReference type="ChEBI" id="CHEBI:64615"/>
        <dbReference type="EC" id="2.3.1.20"/>
    </reaction>
</comment>
<comment type="caution">
    <text evidence="11">The sequence shown here is derived from an EMBL/GenBank/DDBJ whole genome shotgun (WGS) entry which is preliminary data.</text>
</comment>
<dbReference type="Pfam" id="PF03007">
    <property type="entry name" value="WS_DGAT_cat"/>
    <property type="match status" value="1"/>
</dbReference>
<dbReference type="GO" id="GO:0047196">
    <property type="term" value="F:long-chain-alcohol O-fatty-acyltransferase activity"/>
    <property type="evidence" value="ECO:0007669"/>
    <property type="project" value="UniProtKB-EC"/>
</dbReference>
<sequence length="712" mass="76295">MTVYQNGGGSSVPPPPPLVCRPHLNPNSPPLLSPLDPASRLSPLHPPFHYEDGAAPPATHAATTPMPVAGEARTCCSGAAGSVVDAAARRTRLHETYITVEARREREAERRLAEAWKRKRRRGEAGQGAAEHLRSAPLGRVRHPLQESVVAGAVSGAAGVLATCLLSVPLALLLLLVLPLALLAKGLAAACRLPRAPSCLAACHGDYLSPHDAQFLLQEADPRAVMHSVLVIDAAMNLKRVKQLLAARVVEARTGAGALLYPRFTQTVTRLAAGPAWVHDAAFSLHNHVFEGPPVASEEALHRYVGALLSQPLPPARPLWEVIVLHDYGRSRDTVLVCRLHQCLSDGMSLVRVLCQSLSDNQIMHIPQKPHFGGTTYGMNLARGLLVGPLTALTWLLAWRPQLNPLTLRRGSARPRPLPRRPACCCCCGGREEVSAREANEGGGAYTVWGGGRGGEGQVVVWGQGVTVGGVVRVKQVTRTCLNDVLLAAVAGALRLTLQRRGVRHPRDLRASVAVDLRSSPPPFSIPRLGTKAALVPLSLPLSWDAAIPRLWEVRSRVDDMKASAEAVVAYGLVWWACKLLPTPLTRSLLRHLYRRCSVQYSSLPGPTSPLLLGGYTCHRAHLRRPGACVSGRPHLHARRARCGKTSAAGVPESVYTDVRAAGQQTHPRGAAARDGVYPGELGRGHSLPEAPAQEAWGLERSGWSLGAPPTE</sequence>
<keyword evidence="4" id="KW-0012">Acyltransferase</keyword>
<dbReference type="Proteomes" id="UP001487740">
    <property type="component" value="Unassembled WGS sequence"/>
</dbReference>
<evidence type="ECO:0000256" key="5">
    <source>
        <dbReference type="ARBA" id="ARBA00024360"/>
    </source>
</evidence>
<dbReference type="EMBL" id="JARAKH010000044">
    <property type="protein sequence ID" value="KAK8378852.1"/>
    <property type="molecule type" value="Genomic_DNA"/>
</dbReference>
<evidence type="ECO:0000256" key="4">
    <source>
        <dbReference type="ARBA" id="ARBA00023315"/>
    </source>
</evidence>
<organism evidence="11 12">
    <name type="scientific">Scylla paramamosain</name>
    <name type="common">Mud crab</name>
    <dbReference type="NCBI Taxonomy" id="85552"/>
    <lineage>
        <taxon>Eukaryota</taxon>
        <taxon>Metazoa</taxon>
        <taxon>Ecdysozoa</taxon>
        <taxon>Arthropoda</taxon>
        <taxon>Crustacea</taxon>
        <taxon>Multicrustacea</taxon>
        <taxon>Malacostraca</taxon>
        <taxon>Eumalacostraca</taxon>
        <taxon>Eucarida</taxon>
        <taxon>Decapoda</taxon>
        <taxon>Pleocyemata</taxon>
        <taxon>Brachyura</taxon>
        <taxon>Eubrachyura</taxon>
        <taxon>Portunoidea</taxon>
        <taxon>Portunidae</taxon>
        <taxon>Portuninae</taxon>
        <taxon>Scylla</taxon>
    </lineage>
</organism>
<proteinExistence type="inferred from homology"/>
<evidence type="ECO:0000259" key="10">
    <source>
        <dbReference type="Pfam" id="PF06974"/>
    </source>
</evidence>
<dbReference type="InterPro" id="IPR004255">
    <property type="entry name" value="O-acyltransferase_WSD1_N"/>
</dbReference>
<gene>
    <name evidence="11" type="ORF">O3P69_009522</name>
</gene>
<evidence type="ECO:0000256" key="8">
    <source>
        <dbReference type="SAM" id="MobiDB-lite"/>
    </source>
</evidence>
<feature type="domain" description="O-acyltransferase WSD1-like N-terminal" evidence="9">
    <location>
        <begin position="208"/>
        <end position="372"/>
    </location>
</feature>
<dbReference type="PANTHER" id="PTHR31650">
    <property type="entry name" value="O-ACYLTRANSFERASE (WSD1-LIKE) FAMILY PROTEIN"/>
    <property type="match status" value="1"/>
</dbReference>
<dbReference type="InterPro" id="IPR045034">
    <property type="entry name" value="O-acyltransferase_WSD1-like"/>
</dbReference>
<feature type="region of interest" description="Disordered" evidence="8">
    <location>
        <begin position="663"/>
        <end position="689"/>
    </location>
</feature>
<feature type="compositionally biased region" description="Gly residues" evidence="8">
    <location>
        <begin position="1"/>
        <end position="10"/>
    </location>
</feature>
<comment type="catalytic activity">
    <reaction evidence="6">
        <text>a long chain fatty alcohol + a fatty acyl-CoA = a long-chain alcohol wax ester + CoA</text>
        <dbReference type="Rhea" id="RHEA:38443"/>
        <dbReference type="ChEBI" id="CHEBI:17135"/>
        <dbReference type="ChEBI" id="CHEBI:57287"/>
        <dbReference type="ChEBI" id="CHEBI:77636"/>
        <dbReference type="ChEBI" id="CHEBI:235323"/>
        <dbReference type="EC" id="2.3.1.75"/>
    </reaction>
</comment>
<evidence type="ECO:0000256" key="3">
    <source>
        <dbReference type="ARBA" id="ARBA00022679"/>
    </source>
</evidence>
<dbReference type="Pfam" id="PF06974">
    <property type="entry name" value="WS_DGAT_C"/>
    <property type="match status" value="1"/>
</dbReference>
<dbReference type="InterPro" id="IPR009721">
    <property type="entry name" value="O-acyltransferase_WSD1_C"/>
</dbReference>
<keyword evidence="12" id="KW-1185">Reference proteome</keyword>
<feature type="domain" description="O-acyltransferase WSD1 C-terminal" evidence="10">
    <location>
        <begin position="530"/>
        <end position="617"/>
    </location>
</feature>
<protein>
    <recommendedName>
        <fullName evidence="13">Diacylglycerol O-acyltransferase</fullName>
    </recommendedName>
</protein>
<dbReference type="PANTHER" id="PTHR31650:SF1">
    <property type="entry name" value="WAX ESTER SYNTHASE_DIACYLGLYCEROL ACYLTRANSFERASE 4-RELATED"/>
    <property type="match status" value="1"/>
</dbReference>
<evidence type="ECO:0000256" key="6">
    <source>
        <dbReference type="ARBA" id="ARBA00047604"/>
    </source>
</evidence>
<dbReference type="GO" id="GO:0019432">
    <property type="term" value="P:triglyceride biosynthetic process"/>
    <property type="evidence" value="ECO:0007669"/>
    <property type="project" value="TreeGrafter"/>
</dbReference>
<keyword evidence="3" id="KW-0808">Transferase</keyword>
<evidence type="ECO:0008006" key="13">
    <source>
        <dbReference type="Google" id="ProtNLM"/>
    </source>
</evidence>
<dbReference type="GO" id="GO:0004144">
    <property type="term" value="F:diacylglycerol O-acyltransferase activity"/>
    <property type="evidence" value="ECO:0007669"/>
    <property type="project" value="UniProtKB-EC"/>
</dbReference>
<dbReference type="GO" id="GO:0005886">
    <property type="term" value="C:plasma membrane"/>
    <property type="evidence" value="ECO:0007669"/>
    <property type="project" value="TreeGrafter"/>
</dbReference>
<evidence type="ECO:0000256" key="1">
    <source>
        <dbReference type="ARBA" id="ARBA00004771"/>
    </source>
</evidence>
<evidence type="ECO:0000259" key="9">
    <source>
        <dbReference type="Pfam" id="PF03007"/>
    </source>
</evidence>
<comment type="pathway">
    <text evidence="2">Lipid metabolism.</text>
</comment>
<evidence type="ECO:0000313" key="11">
    <source>
        <dbReference type="EMBL" id="KAK8378852.1"/>
    </source>
</evidence>
<comment type="similarity">
    <text evidence="5">In the N-terminal section; belongs to the long-chain O-acyltransferase family.</text>
</comment>
<accession>A0AAW0SVK1</accession>
<name>A0AAW0SVK1_SCYPA</name>